<dbReference type="AlphaFoldDB" id="A0A9W9C7L7"/>
<comment type="caution">
    <text evidence="2">The sequence shown here is derived from an EMBL/GenBank/DDBJ whole genome shotgun (WGS) entry which is preliminary data.</text>
</comment>
<organism evidence="2 3">
    <name type="scientific">Didymosphaeria variabile</name>
    <dbReference type="NCBI Taxonomy" id="1932322"/>
    <lineage>
        <taxon>Eukaryota</taxon>
        <taxon>Fungi</taxon>
        <taxon>Dikarya</taxon>
        <taxon>Ascomycota</taxon>
        <taxon>Pezizomycotina</taxon>
        <taxon>Dothideomycetes</taxon>
        <taxon>Pleosporomycetidae</taxon>
        <taxon>Pleosporales</taxon>
        <taxon>Massarineae</taxon>
        <taxon>Didymosphaeriaceae</taxon>
        <taxon>Didymosphaeria</taxon>
    </lineage>
</organism>
<evidence type="ECO:0000313" key="3">
    <source>
        <dbReference type="Proteomes" id="UP001140513"/>
    </source>
</evidence>
<accession>A0A9W9C7L7</accession>
<feature type="region of interest" description="Disordered" evidence="1">
    <location>
        <begin position="50"/>
        <end position="153"/>
    </location>
</feature>
<keyword evidence="3" id="KW-1185">Reference proteome</keyword>
<feature type="compositionally biased region" description="Polar residues" evidence="1">
    <location>
        <begin position="116"/>
        <end position="132"/>
    </location>
</feature>
<name>A0A9W9C7L7_9PLEO</name>
<feature type="compositionally biased region" description="Acidic residues" evidence="1">
    <location>
        <begin position="85"/>
        <end position="96"/>
    </location>
</feature>
<dbReference type="RefSeq" id="XP_056067433.1">
    <property type="nucleotide sequence ID" value="XM_056218168.1"/>
</dbReference>
<dbReference type="Proteomes" id="UP001140513">
    <property type="component" value="Unassembled WGS sequence"/>
</dbReference>
<feature type="region of interest" description="Disordered" evidence="1">
    <location>
        <begin position="334"/>
        <end position="358"/>
    </location>
</feature>
<feature type="compositionally biased region" description="Polar residues" evidence="1">
    <location>
        <begin position="233"/>
        <end position="243"/>
    </location>
</feature>
<feature type="compositionally biased region" description="Low complexity" evidence="1">
    <location>
        <begin position="141"/>
        <end position="153"/>
    </location>
</feature>
<feature type="compositionally biased region" description="Low complexity" evidence="1">
    <location>
        <begin position="50"/>
        <end position="62"/>
    </location>
</feature>
<sequence length="399" mass="43839">MWQHCANAPRSVFGHKPCSHIRQHGRPIITRKLCHNCGGPRFFTRRGGLAARGSGSGSSMLSQVKEQREDLSEQYDSGYQSDLIPDADDEAADDDASLSPRQSAALTRRWRDLSRQRSSNIPRSSGQKSNWRPNLKRDLSESSSDSSMPSSRRISIVSVRQLLSSNAKQFDQTSAPSIRSPSPPRKGSTLLHPSPPLQEQFERPPRASVTSLQDLTPPATPPTRPGPPKRENSSLLHPSSPRVTSVGDGLEEVGYPFTFLLPAPVPSEPTPTSAPRRPDAPSRKNSTLLHPSPPHDEISDPFPVPAKTVINLPPTPQATPTLECFKRCPSVRSTVSDDDWEGPLHSSHSDAEYDSDDDQFVDADTKSAHRVSLKMAHLGHAVRASRISFHGNQLRILQD</sequence>
<evidence type="ECO:0000256" key="1">
    <source>
        <dbReference type="SAM" id="MobiDB-lite"/>
    </source>
</evidence>
<protein>
    <submittedName>
        <fullName evidence="2">Uncharacterized protein</fullName>
    </submittedName>
</protein>
<dbReference type="EMBL" id="JAPEUX010000007">
    <property type="protein sequence ID" value="KAJ4348045.1"/>
    <property type="molecule type" value="Genomic_DNA"/>
</dbReference>
<dbReference type="GeneID" id="80912947"/>
<evidence type="ECO:0000313" key="2">
    <source>
        <dbReference type="EMBL" id="KAJ4348045.1"/>
    </source>
</evidence>
<feature type="region of interest" description="Disordered" evidence="1">
    <location>
        <begin position="167"/>
        <end position="249"/>
    </location>
</feature>
<reference evidence="2" key="1">
    <citation type="submission" date="2022-10" db="EMBL/GenBank/DDBJ databases">
        <title>Tapping the CABI collections for fungal endophytes: first genome assemblies for Collariella, Neodidymelliopsis, Ascochyta clinopodiicola, Didymella pomorum, Didymosphaeria variabile, Neocosmospora piperis and Neocucurbitaria cava.</title>
        <authorList>
            <person name="Hill R."/>
        </authorList>
    </citation>
    <scope>NUCLEOTIDE SEQUENCE</scope>
    <source>
        <strain evidence="2">IMI 356815</strain>
    </source>
</reference>
<dbReference type="OrthoDB" id="3795884at2759"/>
<gene>
    <name evidence="2" type="ORF">N0V89_009417</name>
</gene>
<feature type="region of interest" description="Disordered" evidence="1">
    <location>
        <begin position="261"/>
        <end position="298"/>
    </location>
</feature>
<proteinExistence type="predicted"/>